<reference evidence="1" key="2">
    <citation type="submission" date="2023-05" db="EMBL/GenBank/DDBJ databases">
        <authorList>
            <consortium name="Lawrence Berkeley National Laboratory"/>
            <person name="Steindorff A."/>
            <person name="Hensen N."/>
            <person name="Bonometti L."/>
            <person name="Westerberg I."/>
            <person name="Brannstrom I.O."/>
            <person name="Guillou S."/>
            <person name="Cros-Aarteil S."/>
            <person name="Calhoun S."/>
            <person name="Haridas S."/>
            <person name="Kuo A."/>
            <person name="Mondo S."/>
            <person name="Pangilinan J."/>
            <person name="Riley R."/>
            <person name="Labutti K."/>
            <person name="Andreopoulos B."/>
            <person name="Lipzen A."/>
            <person name="Chen C."/>
            <person name="Yanf M."/>
            <person name="Daum C."/>
            <person name="Ng V."/>
            <person name="Clum A."/>
            <person name="Ohm R."/>
            <person name="Martin F."/>
            <person name="Silar P."/>
            <person name="Natvig D."/>
            <person name="Lalanne C."/>
            <person name="Gautier V."/>
            <person name="Ament-Velasquez S.L."/>
            <person name="Kruys A."/>
            <person name="Hutchinson M.I."/>
            <person name="Powell A.J."/>
            <person name="Barry K."/>
            <person name="Miller A.N."/>
            <person name="Grigoriev I.V."/>
            <person name="Debuchy R."/>
            <person name="Gladieux P."/>
            <person name="Thoren M.H."/>
            <person name="Johannesson H."/>
        </authorList>
    </citation>
    <scope>NUCLEOTIDE SEQUENCE</scope>
    <source>
        <strain evidence="1">CBS 315.58</strain>
    </source>
</reference>
<feature type="non-terminal residue" evidence="1">
    <location>
        <position position="1"/>
    </location>
</feature>
<evidence type="ECO:0000313" key="2">
    <source>
        <dbReference type="Proteomes" id="UP001303160"/>
    </source>
</evidence>
<dbReference type="EMBL" id="MU863886">
    <property type="protein sequence ID" value="KAK4203903.1"/>
    <property type="molecule type" value="Genomic_DNA"/>
</dbReference>
<name>A0AAN7AY48_9PEZI</name>
<accession>A0AAN7AY48</accession>
<dbReference type="Proteomes" id="UP001303160">
    <property type="component" value="Unassembled WGS sequence"/>
</dbReference>
<proteinExistence type="predicted"/>
<organism evidence="1 2">
    <name type="scientific">Triangularia verruculosa</name>
    <dbReference type="NCBI Taxonomy" id="2587418"/>
    <lineage>
        <taxon>Eukaryota</taxon>
        <taxon>Fungi</taxon>
        <taxon>Dikarya</taxon>
        <taxon>Ascomycota</taxon>
        <taxon>Pezizomycotina</taxon>
        <taxon>Sordariomycetes</taxon>
        <taxon>Sordariomycetidae</taxon>
        <taxon>Sordariales</taxon>
        <taxon>Podosporaceae</taxon>
        <taxon>Triangularia</taxon>
    </lineage>
</organism>
<feature type="non-terminal residue" evidence="1">
    <location>
        <position position="401"/>
    </location>
</feature>
<sequence length="401" mass="45864">SWAKVTFKFSLGTTTRLFTNLLSRGRIEYRPCSLERLPYELRMKVLRSIPELSDLVSLVRASSVFYQQYLKTKKSLLAGILVMSLGGALVDAVAAHEAAALRGDMSIKGDVVQQHLDRYKVRRKKYRSRMSDCLIDEYDESFLLDIHRFWQAYARPLSLKCALFFLSRFDPQRPPTIDNLSATENIRLLRALYRFELYSCLFGGESRVDQLGFTEEEVLYNFFCLFRPWEVEEVFSVYALIHEETGTCLRAMEKKLFHAVTHELILIGGAASCGLRGFDMALTNTNFHSIITVRPEHPQTSVYGLMENILTPDVQASRRRLFPTCGDLAEQSGDPLPYVGEAEDQPSLGWVVVSKGDYINAYGGSIYKPSPRSWGYVFWDMWRLTKMKGDEKLKSSRWASG</sequence>
<protein>
    <submittedName>
        <fullName evidence="1">Uncharacterized protein</fullName>
    </submittedName>
</protein>
<gene>
    <name evidence="1" type="ORF">QBC40DRAFT_314484</name>
</gene>
<comment type="caution">
    <text evidence="1">The sequence shown here is derived from an EMBL/GenBank/DDBJ whole genome shotgun (WGS) entry which is preliminary data.</text>
</comment>
<dbReference type="AlphaFoldDB" id="A0AAN7AY48"/>
<keyword evidence="2" id="KW-1185">Reference proteome</keyword>
<reference evidence="1" key="1">
    <citation type="journal article" date="2023" name="Mol. Phylogenet. Evol.">
        <title>Genome-scale phylogeny and comparative genomics of the fungal order Sordariales.</title>
        <authorList>
            <person name="Hensen N."/>
            <person name="Bonometti L."/>
            <person name="Westerberg I."/>
            <person name="Brannstrom I.O."/>
            <person name="Guillou S."/>
            <person name="Cros-Aarteil S."/>
            <person name="Calhoun S."/>
            <person name="Haridas S."/>
            <person name="Kuo A."/>
            <person name="Mondo S."/>
            <person name="Pangilinan J."/>
            <person name="Riley R."/>
            <person name="LaButti K."/>
            <person name="Andreopoulos B."/>
            <person name="Lipzen A."/>
            <person name="Chen C."/>
            <person name="Yan M."/>
            <person name="Daum C."/>
            <person name="Ng V."/>
            <person name="Clum A."/>
            <person name="Steindorff A."/>
            <person name="Ohm R.A."/>
            <person name="Martin F."/>
            <person name="Silar P."/>
            <person name="Natvig D.O."/>
            <person name="Lalanne C."/>
            <person name="Gautier V."/>
            <person name="Ament-Velasquez S.L."/>
            <person name="Kruys A."/>
            <person name="Hutchinson M.I."/>
            <person name="Powell A.J."/>
            <person name="Barry K."/>
            <person name="Miller A.N."/>
            <person name="Grigoriev I.V."/>
            <person name="Debuchy R."/>
            <person name="Gladieux P."/>
            <person name="Hiltunen Thoren M."/>
            <person name="Johannesson H."/>
        </authorList>
    </citation>
    <scope>NUCLEOTIDE SEQUENCE</scope>
    <source>
        <strain evidence="1">CBS 315.58</strain>
    </source>
</reference>
<evidence type="ECO:0000313" key="1">
    <source>
        <dbReference type="EMBL" id="KAK4203903.1"/>
    </source>
</evidence>